<sequence length="713" mass="73952">CQPARKVRLFGVQSAPSSSGEVVVAATGARRRFRGVTAGRTRTPPPPPSPARSLAGCALNCSTEEAPTLGNPAADIRIGWSWATTSHRCPVPFHEVFASASPEVMMPRDSVSPSDRVSVFSAPKLEAPLRGGLEPRGGNTGDSRNEIGIARLILGVGRQLKLLHPSETIPDEAAPRRLVKPPPKKSTSVLPQHVVRRGVGRGSARDGPTAGSRATDPPSTHLRVKHSDLGTALYHAPHHGAATRIVEAPDILLLDHSERDKRGRTHRGGGGIGTAVDGHRMEKAMTPPPPSAASAPPDPEYVAIILAATQGARLYPLTSEYSSGGTPKHLLPVSVLNDSAGGDGGDGASCPLVRLLGRAAASGQFGSVAVAVNAEDGMTAGHLVECGACRAAKDDEVAAAAISRPAGDGGGTTDLIYGGERDGTGGMHVRVVRLPDDCHGSADALRHLSRERHVPRSSSAVVMPGDLILEGRLLRSSGEGGGCNAQSDVLSELVDSHRRWNAGGPSSPGSAVTMILTDVGAEDRDGAPLKESSKAKLGLLSREEEDMDYVGLSSESAPPLSGSLRHAGGQTGDDARRVVMKRSKLEVEEDEGTGATPKVVLAKRRLHAAGSDRRAGAVGAWTCASATVGPDRQAVDAVAPERGRPAPHLEAVQGRRGGVRRNVVEEGRGEQGTAKEGHQGDGRGDRPEVGPGQGREPPGDVRVGGTRRPASAR</sequence>
<comment type="subcellular location">
    <subcellularLocation>
        <location evidence="1">Cytoplasm</location>
        <location evidence="1">Cytosol</location>
    </subcellularLocation>
</comment>
<keyword evidence="11" id="KW-1185">Reference proteome</keyword>
<gene>
    <name evidence="10" type="ORF">THAOC_04203</name>
</gene>
<evidence type="ECO:0000256" key="5">
    <source>
        <dbReference type="ARBA" id="ARBA00022917"/>
    </source>
</evidence>
<dbReference type="GO" id="GO:0003743">
    <property type="term" value="F:translation initiation factor activity"/>
    <property type="evidence" value="ECO:0007669"/>
    <property type="project" value="UniProtKB-KW"/>
</dbReference>
<organism evidence="10 11">
    <name type="scientific">Thalassiosira oceanica</name>
    <name type="common">Marine diatom</name>
    <dbReference type="NCBI Taxonomy" id="159749"/>
    <lineage>
        <taxon>Eukaryota</taxon>
        <taxon>Sar</taxon>
        <taxon>Stramenopiles</taxon>
        <taxon>Ochrophyta</taxon>
        <taxon>Bacillariophyta</taxon>
        <taxon>Coscinodiscophyceae</taxon>
        <taxon>Thalassiosirophycidae</taxon>
        <taxon>Thalassiosirales</taxon>
        <taxon>Thalassiosiraceae</taxon>
        <taxon>Thalassiosira</taxon>
    </lineage>
</organism>
<evidence type="ECO:0000256" key="1">
    <source>
        <dbReference type="ARBA" id="ARBA00004514"/>
    </source>
</evidence>
<evidence type="ECO:0000256" key="4">
    <source>
        <dbReference type="ARBA" id="ARBA00022540"/>
    </source>
</evidence>
<dbReference type="PANTHER" id="PTHR45989">
    <property type="entry name" value="TRANSLATION INITIATION FACTOR EIF-2B SUBUNIT GAMMA"/>
    <property type="match status" value="1"/>
</dbReference>
<proteinExistence type="inferred from homology"/>
<dbReference type="GO" id="GO:0005829">
    <property type="term" value="C:cytosol"/>
    <property type="evidence" value="ECO:0007669"/>
    <property type="project" value="UniProtKB-SubCell"/>
</dbReference>
<protein>
    <recommendedName>
        <fullName evidence="6">Translation initiation factor eIF2B subunit gamma</fullName>
    </recommendedName>
    <alternativeName>
        <fullName evidence="7">eIF2B GDP-GTP exchange factor subunit gamma</fullName>
    </alternativeName>
</protein>
<comment type="subunit">
    <text evidence="8">Component of the translation initiation factor 2B (eIF2B) complex which is a heterodecamer of two sets of five different subunits: alpha, beta, gamma, delta and epsilon. Subunits alpha, beta and delta comprise a regulatory subcomplex and subunits epsilon and gamma comprise a catalytic subcomplex. Within the complex, the hexameric regulatory complex resides at the center, with the two heterodimeric catalytic subcomplexes bound on opposite sides.</text>
</comment>
<feature type="region of interest" description="Disordered" evidence="9">
    <location>
        <begin position="638"/>
        <end position="713"/>
    </location>
</feature>
<evidence type="ECO:0000256" key="9">
    <source>
        <dbReference type="SAM" id="MobiDB-lite"/>
    </source>
</evidence>
<dbReference type="SUPFAM" id="SSF53448">
    <property type="entry name" value="Nucleotide-diphospho-sugar transferases"/>
    <property type="match status" value="1"/>
</dbReference>
<evidence type="ECO:0000256" key="8">
    <source>
        <dbReference type="ARBA" id="ARBA00046432"/>
    </source>
</evidence>
<feature type="region of interest" description="Disordered" evidence="9">
    <location>
        <begin position="552"/>
        <end position="574"/>
    </location>
</feature>
<dbReference type="AlphaFoldDB" id="K0T5T6"/>
<name>K0T5T6_THAOC</name>
<dbReference type="GO" id="GO:0002183">
    <property type="term" value="P:cytoplasmic translational initiation"/>
    <property type="evidence" value="ECO:0007669"/>
    <property type="project" value="TreeGrafter"/>
</dbReference>
<feature type="region of interest" description="Disordered" evidence="9">
    <location>
        <begin position="196"/>
        <end position="221"/>
    </location>
</feature>
<evidence type="ECO:0000256" key="6">
    <source>
        <dbReference type="ARBA" id="ARBA00044196"/>
    </source>
</evidence>
<dbReference type="OrthoDB" id="10250549at2759"/>
<dbReference type="InterPro" id="IPR051960">
    <property type="entry name" value="eIF2B_gamma"/>
</dbReference>
<dbReference type="InterPro" id="IPR029044">
    <property type="entry name" value="Nucleotide-diphossugar_trans"/>
</dbReference>
<evidence type="ECO:0000313" key="10">
    <source>
        <dbReference type="EMBL" id="EJK74138.1"/>
    </source>
</evidence>
<dbReference type="Gene3D" id="3.90.550.10">
    <property type="entry name" value="Spore Coat Polysaccharide Biosynthesis Protein SpsA, Chain A"/>
    <property type="match status" value="1"/>
</dbReference>
<keyword evidence="3" id="KW-0963">Cytoplasm</keyword>
<dbReference type="EMBL" id="AGNL01003923">
    <property type="protein sequence ID" value="EJK74138.1"/>
    <property type="molecule type" value="Genomic_DNA"/>
</dbReference>
<feature type="compositionally biased region" description="Pro residues" evidence="9">
    <location>
        <begin position="286"/>
        <end position="296"/>
    </location>
</feature>
<keyword evidence="4" id="KW-0396">Initiation factor</keyword>
<comment type="caution">
    <text evidence="10">The sequence shown here is derived from an EMBL/GenBank/DDBJ whole genome shotgun (WGS) entry which is preliminary data.</text>
</comment>
<reference evidence="10 11" key="1">
    <citation type="journal article" date="2012" name="Genome Biol.">
        <title>Genome and low-iron response of an oceanic diatom adapted to chronic iron limitation.</title>
        <authorList>
            <person name="Lommer M."/>
            <person name="Specht M."/>
            <person name="Roy A.S."/>
            <person name="Kraemer L."/>
            <person name="Andreson R."/>
            <person name="Gutowska M.A."/>
            <person name="Wolf J."/>
            <person name="Bergner S.V."/>
            <person name="Schilhabel M.B."/>
            <person name="Klostermeier U.C."/>
            <person name="Beiko R.G."/>
            <person name="Rosenstiel P."/>
            <person name="Hippler M."/>
            <person name="Laroche J."/>
        </authorList>
    </citation>
    <scope>NUCLEOTIDE SEQUENCE [LARGE SCALE GENOMIC DNA]</scope>
    <source>
        <strain evidence="10 11">CCMP1005</strain>
    </source>
</reference>
<dbReference type="PANTHER" id="PTHR45989:SF1">
    <property type="entry name" value="TRANSLATION INITIATION FACTOR EIF-2B SUBUNIT GAMMA"/>
    <property type="match status" value="1"/>
</dbReference>
<feature type="region of interest" description="Disordered" evidence="9">
    <location>
        <begin position="261"/>
        <end position="296"/>
    </location>
</feature>
<accession>K0T5T6</accession>
<evidence type="ECO:0000313" key="11">
    <source>
        <dbReference type="Proteomes" id="UP000266841"/>
    </source>
</evidence>
<feature type="non-terminal residue" evidence="10">
    <location>
        <position position="1"/>
    </location>
</feature>
<feature type="compositionally biased region" description="Basic and acidic residues" evidence="9">
    <location>
        <begin position="662"/>
        <end position="688"/>
    </location>
</feature>
<evidence type="ECO:0000256" key="2">
    <source>
        <dbReference type="ARBA" id="ARBA00007878"/>
    </source>
</evidence>
<comment type="similarity">
    <text evidence="2">Belongs to the eIF-2B gamma/epsilon subunits family.</text>
</comment>
<evidence type="ECO:0000256" key="7">
    <source>
        <dbReference type="ARBA" id="ARBA00044229"/>
    </source>
</evidence>
<keyword evidence="5" id="KW-0648">Protein biosynthesis</keyword>
<dbReference type="GO" id="GO:0005085">
    <property type="term" value="F:guanyl-nucleotide exchange factor activity"/>
    <property type="evidence" value="ECO:0007669"/>
    <property type="project" value="TreeGrafter"/>
</dbReference>
<evidence type="ECO:0000256" key="3">
    <source>
        <dbReference type="ARBA" id="ARBA00022490"/>
    </source>
</evidence>
<dbReference type="eggNOG" id="KOG1462">
    <property type="taxonomic scope" value="Eukaryota"/>
</dbReference>
<dbReference type="GO" id="GO:0005851">
    <property type="term" value="C:eukaryotic translation initiation factor 2B complex"/>
    <property type="evidence" value="ECO:0007669"/>
    <property type="project" value="TreeGrafter"/>
</dbReference>
<dbReference type="Proteomes" id="UP000266841">
    <property type="component" value="Unassembled WGS sequence"/>
</dbReference>